<evidence type="ECO:0000313" key="1">
    <source>
        <dbReference type="EMBL" id="KAH6628128.1"/>
    </source>
</evidence>
<dbReference type="EMBL" id="JAGIZQ010000005">
    <property type="protein sequence ID" value="KAH6628128.1"/>
    <property type="molecule type" value="Genomic_DNA"/>
</dbReference>
<comment type="caution">
    <text evidence="1">The sequence shown here is derived from an EMBL/GenBank/DDBJ whole genome shotgun (WGS) entry which is preliminary data.</text>
</comment>
<gene>
    <name evidence="1" type="ORF">F5144DRAFT_515199</name>
</gene>
<reference evidence="1 2" key="1">
    <citation type="journal article" date="2021" name="Nat. Commun.">
        <title>Genetic determinants of endophytism in the Arabidopsis root mycobiome.</title>
        <authorList>
            <person name="Mesny F."/>
            <person name="Miyauchi S."/>
            <person name="Thiergart T."/>
            <person name="Pickel B."/>
            <person name="Atanasova L."/>
            <person name="Karlsson M."/>
            <person name="Huettel B."/>
            <person name="Barry K.W."/>
            <person name="Haridas S."/>
            <person name="Chen C."/>
            <person name="Bauer D."/>
            <person name="Andreopoulos W."/>
            <person name="Pangilinan J."/>
            <person name="LaButti K."/>
            <person name="Riley R."/>
            <person name="Lipzen A."/>
            <person name="Clum A."/>
            <person name="Drula E."/>
            <person name="Henrissat B."/>
            <person name="Kohler A."/>
            <person name="Grigoriev I.V."/>
            <person name="Martin F.M."/>
            <person name="Hacquard S."/>
        </authorList>
    </citation>
    <scope>NUCLEOTIDE SEQUENCE [LARGE SCALE GENOMIC DNA]</scope>
    <source>
        <strain evidence="1 2">MPI-SDFR-AT-0079</strain>
    </source>
</reference>
<dbReference type="Proteomes" id="UP000724584">
    <property type="component" value="Unassembled WGS sequence"/>
</dbReference>
<accession>A0ACB7P844</accession>
<keyword evidence="2" id="KW-1185">Reference proteome</keyword>
<sequence length="296" mass="30208">MKGFLGAAALSLAVSEVSGHYIFQQLSTASGKHDVFQYVRKNSNYNSPVTDLSSNDLRCNVGASGSGTATVAVKAGESITFTADVAVYHQGPVSFYMSKAPGAASSYDGSGGWFKIKDIGPSFSGGSATWDLGTTYTAQIPSCIPDGDYLIRIQQLGIHNPWPGGIPQFYIGCAQVTVSGGGSASPATVSIPGAFKDTDPGYTANIYSNFNSYTVPGPSVFTCGGNNGGGSNPGNGGSPTTTLATSTVRPPAQTSTPSGCTVEKWGQCGGSGFSGCKTCASGSTCKATNEYYSQCV</sequence>
<protein>
    <submittedName>
        <fullName evidence="1">Glycosyl hydrolase family 61-domain-containing protein</fullName>
    </submittedName>
</protein>
<name>A0ACB7P844_9PEZI</name>
<keyword evidence="1" id="KW-0378">Hydrolase</keyword>
<evidence type="ECO:0000313" key="2">
    <source>
        <dbReference type="Proteomes" id="UP000724584"/>
    </source>
</evidence>
<organism evidence="1 2">
    <name type="scientific">Chaetomium tenue</name>
    <dbReference type="NCBI Taxonomy" id="1854479"/>
    <lineage>
        <taxon>Eukaryota</taxon>
        <taxon>Fungi</taxon>
        <taxon>Dikarya</taxon>
        <taxon>Ascomycota</taxon>
        <taxon>Pezizomycotina</taxon>
        <taxon>Sordariomycetes</taxon>
        <taxon>Sordariomycetidae</taxon>
        <taxon>Sordariales</taxon>
        <taxon>Chaetomiaceae</taxon>
        <taxon>Chaetomium</taxon>
    </lineage>
</organism>
<proteinExistence type="predicted"/>